<dbReference type="Pfam" id="PF21146">
    <property type="entry name" value="ICAM1_3_5_D2"/>
    <property type="match status" value="1"/>
</dbReference>
<comment type="similarity">
    <text evidence="2">Belongs to the immunoglobulin superfamily. ICAM family.</text>
</comment>
<comment type="caution">
    <text evidence="15">The sequence shown here is derived from an EMBL/GenBank/DDBJ whole genome shotgun (WGS) entry which is preliminary data.</text>
</comment>
<keyword evidence="10" id="KW-0325">Glycoprotein</keyword>
<dbReference type="AlphaFoldDB" id="A0A7L0JUG1"/>
<dbReference type="GO" id="GO:0098609">
    <property type="term" value="P:cell-cell adhesion"/>
    <property type="evidence" value="ECO:0007669"/>
    <property type="project" value="InterPro"/>
</dbReference>
<dbReference type="InterPro" id="IPR036179">
    <property type="entry name" value="Ig-like_dom_sf"/>
</dbReference>
<keyword evidence="5" id="KW-0677">Repeat</keyword>
<keyword evidence="8" id="KW-0472">Membrane</keyword>
<feature type="domain" description="Intercellular adhesion molecule 1/3/5 D2" evidence="14">
    <location>
        <begin position="205"/>
        <end position="289"/>
    </location>
</feature>
<dbReference type="PANTHER" id="PTHR13771:SF9">
    <property type="entry name" value="INTERCELLULAR ADHESION MOLECULE 5"/>
    <property type="match status" value="1"/>
</dbReference>
<feature type="non-terminal residue" evidence="15">
    <location>
        <position position="320"/>
    </location>
</feature>
<evidence type="ECO:0000256" key="3">
    <source>
        <dbReference type="ARBA" id="ARBA00022692"/>
    </source>
</evidence>
<keyword evidence="7" id="KW-1133">Transmembrane helix</keyword>
<sequence length="320" mass="34981">LAGRLHASFEVFIEPAVPVVEHGGSVRLRCRTTCQDPDAKGDVETSILKHRLAAGPGETAVELLNVTEWGSSVLCFYSCNMERKTVSAVLVTYRALEPAVLEPVPQLAVGESHKLVCRVPGVAPVRNLTVILRRGTDTLHTATFEHSTRDEPEDVQVTYQVTAQRGDHGQSITCQALLDLRPYGPCFNVTSPPRVLDVYDFPEDPELETGDIHLETDEKVNVTCSVRNIFPAARFELSLAGHPLPLSVTEDGHRVVAEVSHAQPGEFGLVCSVRVGPKERQKRATVHVYSKCGTARRVARRGQHPSGVPRCHPQVSPGRS</sequence>
<keyword evidence="9" id="KW-1015">Disulfide bond</keyword>
<dbReference type="InterPro" id="IPR003987">
    <property type="entry name" value="ICAM_VCAM_N"/>
</dbReference>
<keyword evidence="11" id="KW-0393">Immunoglobulin domain</keyword>
<proteinExistence type="inferred from homology"/>
<dbReference type="Pfam" id="PF03921">
    <property type="entry name" value="ICAM_N"/>
    <property type="match status" value="1"/>
</dbReference>
<keyword evidence="6" id="KW-0130">Cell adhesion</keyword>
<evidence type="ECO:0000256" key="7">
    <source>
        <dbReference type="ARBA" id="ARBA00022989"/>
    </source>
</evidence>
<protein>
    <submittedName>
        <fullName evidence="15">ICAM5 protein</fullName>
    </submittedName>
</protein>
<comment type="subcellular location">
    <subcellularLocation>
        <location evidence="1">Membrane</location>
        <topology evidence="1">Single-pass type I membrane protein</topology>
    </subcellularLocation>
</comment>
<evidence type="ECO:0000256" key="10">
    <source>
        <dbReference type="ARBA" id="ARBA00023180"/>
    </source>
</evidence>
<keyword evidence="4" id="KW-0732">Signal</keyword>
<dbReference type="InterPro" id="IPR048679">
    <property type="entry name" value="ICAM1_3_5_D2"/>
</dbReference>
<evidence type="ECO:0000256" key="9">
    <source>
        <dbReference type="ARBA" id="ARBA00023157"/>
    </source>
</evidence>
<evidence type="ECO:0000256" key="8">
    <source>
        <dbReference type="ARBA" id="ARBA00023136"/>
    </source>
</evidence>
<evidence type="ECO:0000259" key="14">
    <source>
        <dbReference type="Pfam" id="PF21146"/>
    </source>
</evidence>
<evidence type="ECO:0000256" key="12">
    <source>
        <dbReference type="SAM" id="MobiDB-lite"/>
    </source>
</evidence>
<feature type="region of interest" description="Disordered" evidence="12">
    <location>
        <begin position="298"/>
        <end position="320"/>
    </location>
</feature>
<gene>
    <name evidence="15" type="primary">Icam5_1</name>
    <name evidence="15" type="ORF">CHATOR_R14631</name>
</gene>
<dbReference type="InterPro" id="IPR047012">
    <property type="entry name" value="ICAM_VCAM"/>
</dbReference>
<dbReference type="GO" id="GO:0005178">
    <property type="term" value="F:integrin binding"/>
    <property type="evidence" value="ECO:0007669"/>
    <property type="project" value="InterPro"/>
</dbReference>
<evidence type="ECO:0000313" key="16">
    <source>
        <dbReference type="Proteomes" id="UP000537522"/>
    </source>
</evidence>
<evidence type="ECO:0000256" key="1">
    <source>
        <dbReference type="ARBA" id="ARBA00004479"/>
    </source>
</evidence>
<feature type="domain" description="Intercellular adhesion molecule N-terminal" evidence="13">
    <location>
        <begin position="8"/>
        <end position="94"/>
    </location>
</feature>
<organism evidence="15 16">
    <name type="scientific">Chauna torquata</name>
    <name type="common">Southern screamer</name>
    <dbReference type="NCBI Taxonomy" id="30388"/>
    <lineage>
        <taxon>Eukaryota</taxon>
        <taxon>Metazoa</taxon>
        <taxon>Chordata</taxon>
        <taxon>Craniata</taxon>
        <taxon>Vertebrata</taxon>
        <taxon>Euteleostomi</taxon>
        <taxon>Archelosauria</taxon>
        <taxon>Archosauria</taxon>
        <taxon>Dinosauria</taxon>
        <taxon>Saurischia</taxon>
        <taxon>Theropoda</taxon>
        <taxon>Coelurosauria</taxon>
        <taxon>Aves</taxon>
        <taxon>Neognathae</taxon>
        <taxon>Galloanserae</taxon>
        <taxon>Anseriformes</taxon>
        <taxon>Anhimidae</taxon>
        <taxon>Chauna</taxon>
    </lineage>
</organism>
<evidence type="ECO:0000259" key="13">
    <source>
        <dbReference type="Pfam" id="PF03921"/>
    </source>
</evidence>
<reference evidence="15 16" key="1">
    <citation type="submission" date="2019-09" db="EMBL/GenBank/DDBJ databases">
        <title>Bird 10,000 Genomes (B10K) Project - Family phase.</title>
        <authorList>
            <person name="Zhang G."/>
        </authorList>
    </citation>
    <scope>NUCLEOTIDE SEQUENCE [LARGE SCALE GENOMIC DNA]</scope>
    <source>
        <strain evidence="15">B10K-DU-011-36</strain>
        <tissue evidence="15">Muscle</tissue>
    </source>
</reference>
<evidence type="ECO:0000256" key="6">
    <source>
        <dbReference type="ARBA" id="ARBA00022889"/>
    </source>
</evidence>
<feature type="non-terminal residue" evidence="15">
    <location>
        <position position="1"/>
    </location>
</feature>
<keyword evidence="16" id="KW-1185">Reference proteome</keyword>
<dbReference type="InterPro" id="IPR013783">
    <property type="entry name" value="Ig-like_fold"/>
</dbReference>
<evidence type="ECO:0000313" key="15">
    <source>
        <dbReference type="EMBL" id="NXK47399.1"/>
    </source>
</evidence>
<dbReference type="InterPro" id="IPR013768">
    <property type="entry name" value="ICAM_N"/>
</dbReference>
<accession>A0A7L0JUG1</accession>
<evidence type="ECO:0000256" key="4">
    <source>
        <dbReference type="ARBA" id="ARBA00022729"/>
    </source>
</evidence>
<evidence type="ECO:0000256" key="11">
    <source>
        <dbReference type="ARBA" id="ARBA00023319"/>
    </source>
</evidence>
<dbReference type="SUPFAM" id="SSF48726">
    <property type="entry name" value="Immunoglobulin"/>
    <property type="match status" value="3"/>
</dbReference>
<name>A0A7L0JUG1_CHATO</name>
<evidence type="ECO:0000256" key="2">
    <source>
        <dbReference type="ARBA" id="ARBA00005925"/>
    </source>
</evidence>
<dbReference type="Proteomes" id="UP000537522">
    <property type="component" value="Unassembled WGS sequence"/>
</dbReference>
<keyword evidence="3" id="KW-0812">Transmembrane</keyword>
<dbReference type="EMBL" id="VXAL01005212">
    <property type="protein sequence ID" value="NXK47399.1"/>
    <property type="molecule type" value="Genomic_DNA"/>
</dbReference>
<dbReference type="Gene3D" id="2.60.40.10">
    <property type="entry name" value="Immunoglobulins"/>
    <property type="match status" value="3"/>
</dbReference>
<dbReference type="GO" id="GO:0005886">
    <property type="term" value="C:plasma membrane"/>
    <property type="evidence" value="ECO:0007669"/>
    <property type="project" value="TreeGrafter"/>
</dbReference>
<dbReference type="PANTHER" id="PTHR13771">
    <property type="entry name" value="INTERCELLULAR ADHESION MOLECULE"/>
    <property type="match status" value="1"/>
</dbReference>
<dbReference type="PRINTS" id="PR01472">
    <property type="entry name" value="ICAMVCAM1"/>
</dbReference>
<evidence type="ECO:0000256" key="5">
    <source>
        <dbReference type="ARBA" id="ARBA00022737"/>
    </source>
</evidence>